<organism evidence="1 2">
    <name type="scientific">Arsenophonus nasoniae</name>
    <name type="common">son-killer infecting Nasonia vitripennis</name>
    <dbReference type="NCBI Taxonomy" id="638"/>
    <lineage>
        <taxon>Bacteria</taxon>
        <taxon>Pseudomonadati</taxon>
        <taxon>Pseudomonadota</taxon>
        <taxon>Gammaproteobacteria</taxon>
        <taxon>Enterobacterales</taxon>
        <taxon>Morganellaceae</taxon>
        <taxon>Arsenophonus</taxon>
    </lineage>
</organism>
<sequence>MINHVSLISCAASLPDRQLNILRKNDKKTIFSINDDHLPERRSLWRLDKKESITRLMVNCLSKALDQVNMNVNQLDCIIISLVWPKNILYEEVIDFVQQLNITCPVIPVSLGTAGGMTALELGWNQFSNPACKRVAVLAACNYVHWFAAENPINSLLSDGAACAILSYDSGISLVYSKTIQTYDYERLIFINNYVQETIGLGSSIISKLPTTIFNSCYQLCRDAGKDINDIRYFHIYDPIYWVSEVSAKILQVSQDRILTIFNKYGSLGPAQNFFALIELNACSDIFSDDLFILFGFGPFATSTSFLLSWKKIPTVIDFISI</sequence>
<dbReference type="InterPro" id="IPR016039">
    <property type="entry name" value="Thiolase-like"/>
</dbReference>
<dbReference type="PANTHER" id="PTHR34069:SF2">
    <property type="entry name" value="BETA-KETOACYL-[ACYL-CARRIER-PROTEIN] SYNTHASE III"/>
    <property type="match status" value="1"/>
</dbReference>
<proteinExistence type="predicted"/>
<dbReference type="EMBL" id="CP123498">
    <property type="protein sequence ID" value="WGL94166.1"/>
    <property type="molecule type" value="Genomic_DNA"/>
</dbReference>
<evidence type="ECO:0000313" key="1">
    <source>
        <dbReference type="EMBL" id="WGL94166.1"/>
    </source>
</evidence>
<dbReference type="GO" id="GO:0016746">
    <property type="term" value="F:acyltransferase activity"/>
    <property type="evidence" value="ECO:0007669"/>
    <property type="project" value="UniProtKB-KW"/>
</dbReference>
<dbReference type="Gene3D" id="3.40.47.10">
    <property type="match status" value="2"/>
</dbReference>
<reference evidence="1" key="1">
    <citation type="submission" date="2023-04" db="EMBL/GenBank/DDBJ databases">
        <title>Genome dynamics across the evolutionary transition to endosymbiosis.</title>
        <authorList>
            <person name="Siozios S."/>
            <person name="Nadal-Jimenez P."/>
            <person name="Azagi T."/>
            <person name="Sprong H."/>
            <person name="Frost C.L."/>
            <person name="Parratt S.R."/>
            <person name="Taylor G."/>
            <person name="Brettell L."/>
            <person name="Lew K.C."/>
            <person name="Croft L."/>
            <person name="King K.C."/>
            <person name="Brockhurst M.A."/>
            <person name="Hypsa V."/>
            <person name="Novakova E."/>
            <person name="Darby A.C."/>
            <person name="Hurst G.D.D."/>
        </authorList>
    </citation>
    <scope>NUCLEOTIDE SEQUENCE</scope>
    <source>
        <strain evidence="1">AIh</strain>
    </source>
</reference>
<dbReference type="AlphaFoldDB" id="A0AA95GGI8"/>
<dbReference type="RefSeq" id="WP_280628540.1">
    <property type="nucleotide sequence ID" value="NZ_CP123498.1"/>
</dbReference>
<dbReference type="Proteomes" id="UP001177597">
    <property type="component" value="Chromosome"/>
</dbReference>
<dbReference type="GO" id="GO:0044550">
    <property type="term" value="P:secondary metabolite biosynthetic process"/>
    <property type="evidence" value="ECO:0007669"/>
    <property type="project" value="TreeGrafter"/>
</dbReference>
<accession>A0AA95GGI8</accession>
<dbReference type="PANTHER" id="PTHR34069">
    <property type="entry name" value="3-OXOACYL-[ACYL-CARRIER-PROTEIN] SYNTHASE 3"/>
    <property type="match status" value="1"/>
</dbReference>
<evidence type="ECO:0000313" key="2">
    <source>
        <dbReference type="Proteomes" id="UP001177597"/>
    </source>
</evidence>
<name>A0AA95GGI8_9GAMM</name>
<protein>
    <submittedName>
        <fullName evidence="1">Uncharacterized protein</fullName>
    </submittedName>
</protein>
<dbReference type="SUPFAM" id="SSF53901">
    <property type="entry name" value="Thiolase-like"/>
    <property type="match status" value="1"/>
</dbReference>
<gene>
    <name evidence="1" type="ORF">QE207_10435</name>
</gene>